<protein>
    <recommendedName>
        <fullName evidence="6">Lactate/malate dehydrogenase C-terminal domain-containing protein</fullName>
    </recommendedName>
</protein>
<evidence type="ECO:0000256" key="3">
    <source>
        <dbReference type="ARBA" id="ARBA00022980"/>
    </source>
</evidence>
<dbReference type="EMBL" id="JAQQAF010000001">
    <property type="protein sequence ID" value="KAJ8512984.1"/>
    <property type="molecule type" value="Genomic_DNA"/>
</dbReference>
<keyword evidence="3" id="KW-0689">Ribosomal protein</keyword>
<dbReference type="FunFam" id="3.90.110.10:FF:000002">
    <property type="entry name" value="Malate dehydrogenase"/>
    <property type="match status" value="1"/>
</dbReference>
<feature type="domain" description="Lactate/malate dehydrogenase C-terminal" evidence="6">
    <location>
        <begin position="289"/>
        <end position="435"/>
    </location>
</feature>
<dbReference type="GO" id="GO:1990904">
    <property type="term" value="C:ribonucleoprotein complex"/>
    <property type="evidence" value="ECO:0007669"/>
    <property type="project" value="UniProtKB-KW"/>
</dbReference>
<evidence type="ECO:0000256" key="5">
    <source>
        <dbReference type="ARBA" id="ARBA00023274"/>
    </source>
</evidence>
<dbReference type="GO" id="GO:0006412">
    <property type="term" value="P:translation"/>
    <property type="evidence" value="ECO:0007669"/>
    <property type="project" value="InterPro"/>
</dbReference>
<dbReference type="GO" id="GO:0016615">
    <property type="term" value="F:malate dehydrogenase activity"/>
    <property type="evidence" value="ECO:0007669"/>
    <property type="project" value="InterPro"/>
</dbReference>
<dbReference type="Gene3D" id="3.90.110.10">
    <property type="entry name" value="Lactate dehydrogenase/glycoside hydrolase, family 4, C-terminal"/>
    <property type="match status" value="1"/>
</dbReference>
<dbReference type="InterPro" id="IPR005484">
    <property type="entry name" value="Ribosomal_uL18_bac/plant/anim"/>
</dbReference>
<sequence length="442" mass="49484">MTKLPQIIRSGRYHLEKNFWIEVVDTDSVGVSYKLLDQMDGGTEALSSSLEINDETCSCSLASLAKESLDFDDIEDLRLRKKLFYKLDKGSKEFEEHNIEFHRKKSAKKSHERTTKANIKKEFNVLEKKKNQNVIKPNVAIASEQGVESPVIKNVRSCTKSSVMEEKRVRMPTFNQLTDPYHLPFCLDIYVSKGSVRACIVHRITSKVVTVSHSISKDMKFDLMSRKDATACAAVGLVLAQRAIEDDIHNVVYTPRKGERIEGKIQIVLQSIIDHGIDVKVKLKQKRFTKTVIIWGNHSSTQYPDVSHATVKTPSGEKPVREPVSDDAWLRREFFTTVQKRGAAIIKARKLSSALSAASSACDHIRDWVLGTPEGTCVSMGVYSDGSYNVPAGLIYSFPVTCNAGEWTIVQGLSVDEFSRKKLDATAEELSEEKALAYSCLS</sequence>
<dbReference type="GO" id="GO:0016616">
    <property type="term" value="F:oxidoreductase activity, acting on the CH-OH group of donors, NAD or NADP as acceptor"/>
    <property type="evidence" value="ECO:0007669"/>
    <property type="project" value="InterPro"/>
</dbReference>
<evidence type="ECO:0000259" key="6">
    <source>
        <dbReference type="Pfam" id="PF02866"/>
    </source>
</evidence>
<organism evidence="7 8">
    <name type="scientific">Ensete ventricosum</name>
    <name type="common">Abyssinian banana</name>
    <name type="synonym">Musa ensete</name>
    <dbReference type="NCBI Taxonomy" id="4639"/>
    <lineage>
        <taxon>Eukaryota</taxon>
        <taxon>Viridiplantae</taxon>
        <taxon>Streptophyta</taxon>
        <taxon>Embryophyta</taxon>
        <taxon>Tracheophyta</taxon>
        <taxon>Spermatophyta</taxon>
        <taxon>Magnoliopsida</taxon>
        <taxon>Liliopsida</taxon>
        <taxon>Zingiberales</taxon>
        <taxon>Musaceae</taxon>
        <taxon>Ensete</taxon>
    </lineage>
</organism>
<dbReference type="Pfam" id="PF00861">
    <property type="entry name" value="Ribosomal_L18p"/>
    <property type="match status" value="1"/>
</dbReference>
<dbReference type="InterPro" id="IPR015955">
    <property type="entry name" value="Lactate_DH/Glyco_Ohase_4_C"/>
</dbReference>
<dbReference type="InterPro" id="IPR010945">
    <property type="entry name" value="Malate_DH_type2"/>
</dbReference>
<evidence type="ECO:0000256" key="4">
    <source>
        <dbReference type="ARBA" id="ARBA00023002"/>
    </source>
</evidence>
<name>A0AAV8S0U5_ENSVE</name>
<dbReference type="Pfam" id="PF02866">
    <property type="entry name" value="Ldh_1_C"/>
    <property type="match status" value="1"/>
</dbReference>
<comment type="similarity">
    <text evidence="2">Belongs to the LDH/MDH superfamily. MDH type 2 family.</text>
</comment>
<dbReference type="GO" id="GO:0003735">
    <property type="term" value="F:structural constituent of ribosome"/>
    <property type="evidence" value="ECO:0007669"/>
    <property type="project" value="InterPro"/>
</dbReference>
<evidence type="ECO:0000256" key="2">
    <source>
        <dbReference type="ARBA" id="ARBA00009613"/>
    </source>
</evidence>
<dbReference type="PANTHER" id="PTHR23382">
    <property type="entry name" value="MALATE DEHYDROGENASE"/>
    <property type="match status" value="1"/>
</dbReference>
<dbReference type="InterPro" id="IPR022383">
    <property type="entry name" value="Lactate/malate_DH_C"/>
</dbReference>
<comment type="similarity">
    <text evidence="1">Belongs to the universal ribosomal protein uL18 family.</text>
</comment>
<dbReference type="Gene3D" id="3.30.420.100">
    <property type="match status" value="1"/>
</dbReference>
<keyword evidence="8" id="KW-1185">Reference proteome</keyword>
<reference evidence="7 8" key="1">
    <citation type="submission" date="2022-12" db="EMBL/GenBank/DDBJ databases">
        <title>Chromosome-scale assembly of the Ensete ventricosum genome.</title>
        <authorList>
            <person name="Dussert Y."/>
            <person name="Stocks J."/>
            <person name="Wendawek A."/>
            <person name="Woldeyes F."/>
            <person name="Nichols R.A."/>
            <person name="Borrell J.S."/>
        </authorList>
    </citation>
    <scope>NUCLEOTIDE SEQUENCE [LARGE SCALE GENOMIC DNA]</scope>
    <source>
        <strain evidence="8">cv. Maze</strain>
        <tissue evidence="7">Seeds</tissue>
    </source>
</reference>
<evidence type="ECO:0000256" key="1">
    <source>
        <dbReference type="ARBA" id="ARBA00007116"/>
    </source>
</evidence>
<proteinExistence type="inferred from homology"/>
<dbReference type="GO" id="GO:0006108">
    <property type="term" value="P:malate metabolic process"/>
    <property type="evidence" value="ECO:0007669"/>
    <property type="project" value="InterPro"/>
</dbReference>
<keyword evidence="4" id="KW-0560">Oxidoreductase</keyword>
<gene>
    <name evidence="7" type="ORF">OPV22_003418</name>
</gene>
<keyword evidence="5" id="KW-0687">Ribonucleoprotein</keyword>
<evidence type="ECO:0000313" key="7">
    <source>
        <dbReference type="EMBL" id="KAJ8512984.1"/>
    </source>
</evidence>
<dbReference type="SUPFAM" id="SSF53137">
    <property type="entry name" value="Translational machinery components"/>
    <property type="match status" value="1"/>
</dbReference>
<dbReference type="Proteomes" id="UP001222027">
    <property type="component" value="Unassembled WGS sequence"/>
</dbReference>
<evidence type="ECO:0000313" key="8">
    <source>
        <dbReference type="Proteomes" id="UP001222027"/>
    </source>
</evidence>
<dbReference type="GO" id="GO:0005840">
    <property type="term" value="C:ribosome"/>
    <property type="evidence" value="ECO:0007669"/>
    <property type="project" value="UniProtKB-KW"/>
</dbReference>
<dbReference type="SUPFAM" id="SSF56327">
    <property type="entry name" value="LDH C-terminal domain-like"/>
    <property type="match status" value="1"/>
</dbReference>
<comment type="caution">
    <text evidence="7">The sequence shown here is derived from an EMBL/GenBank/DDBJ whole genome shotgun (WGS) entry which is preliminary data.</text>
</comment>
<accession>A0AAV8S0U5</accession>
<dbReference type="AlphaFoldDB" id="A0AAV8S0U5"/>